<evidence type="ECO:0000313" key="2">
    <source>
        <dbReference type="EMBL" id="HED09435.1"/>
    </source>
</evidence>
<gene>
    <name evidence="2" type="primary">coaBC</name>
    <name evidence="2" type="ORF">ENJ10_01995</name>
</gene>
<keyword evidence="2" id="KW-0436">Ligase</keyword>
<dbReference type="EC" id="6.3.2.5" evidence="2"/>
<feature type="domain" description="DNA/pantothenate metabolism flavoprotein C-terminal" evidence="1">
    <location>
        <begin position="128"/>
        <end position="337"/>
    </location>
</feature>
<keyword evidence="2" id="KW-0456">Lyase</keyword>
<dbReference type="NCBIfam" id="TIGR00521">
    <property type="entry name" value="coaBC_dfp"/>
    <property type="match status" value="1"/>
</dbReference>
<dbReference type="EC" id="4.1.1.36" evidence="2"/>
<proteinExistence type="predicted"/>
<dbReference type="SUPFAM" id="SSF102645">
    <property type="entry name" value="CoaB-like"/>
    <property type="match status" value="1"/>
</dbReference>
<dbReference type="InterPro" id="IPR007085">
    <property type="entry name" value="DNA/pantothenate-metab_flavo_C"/>
</dbReference>
<organism evidence="2">
    <name type="scientific">Caldithrix abyssi</name>
    <dbReference type="NCBI Taxonomy" id="187145"/>
    <lineage>
        <taxon>Bacteria</taxon>
        <taxon>Pseudomonadati</taxon>
        <taxon>Calditrichota</taxon>
        <taxon>Calditrichia</taxon>
        <taxon>Calditrichales</taxon>
        <taxon>Calditrichaceae</taxon>
        <taxon>Caldithrix</taxon>
    </lineage>
</organism>
<dbReference type="GO" id="GO:0010181">
    <property type="term" value="F:FMN binding"/>
    <property type="evidence" value="ECO:0007669"/>
    <property type="project" value="InterPro"/>
</dbReference>
<evidence type="ECO:0000259" key="1">
    <source>
        <dbReference type="Pfam" id="PF04127"/>
    </source>
</evidence>
<dbReference type="GO" id="GO:0004632">
    <property type="term" value="F:phosphopantothenate--cysteine ligase activity"/>
    <property type="evidence" value="ECO:0007669"/>
    <property type="project" value="UniProtKB-EC"/>
</dbReference>
<name>A0A7V1PTH1_CALAY</name>
<dbReference type="EMBL" id="DRLD01000055">
    <property type="protein sequence ID" value="HED09435.1"/>
    <property type="molecule type" value="Genomic_DNA"/>
</dbReference>
<dbReference type="AlphaFoldDB" id="A0A7V1PTH1"/>
<accession>A0A7V1PTH1</accession>
<dbReference type="Pfam" id="PF04127">
    <property type="entry name" value="DFP"/>
    <property type="match status" value="1"/>
</dbReference>
<dbReference type="Proteomes" id="UP000886005">
    <property type="component" value="Unassembled WGS sequence"/>
</dbReference>
<protein>
    <submittedName>
        <fullName evidence="2">Bifunctional phosphopantothenoylcysteine decarboxylase/phosphopantothenate--cysteine ligase CoaBC</fullName>
        <ecNumber evidence="2">4.1.1.36</ecNumber>
        <ecNumber evidence="2">6.3.2.5</ecNumber>
    </submittedName>
</protein>
<dbReference type="InterPro" id="IPR035929">
    <property type="entry name" value="CoaB-like_sf"/>
</dbReference>
<dbReference type="GO" id="GO:0015941">
    <property type="term" value="P:pantothenate catabolic process"/>
    <property type="evidence" value="ECO:0007669"/>
    <property type="project" value="InterPro"/>
</dbReference>
<sequence>MNNSPLFCKNLCGNRIYLTAPLLPVLTANGWDLLFGKSVYQRYADFFSLFPAIRAGREAVNKEEPQLWFVERLPRESWPRQTLVIPVGVPTPQPSSRENLARAISRDIPDAEDVLDRLHRITAAGSPLHGKKVLITAGPTVEDIDPVRFFSNRSTGKMGLALARAAFRLGASVTLVLGPTSLSAPAYAEVINVRSAADMFRQVKQHFEACDYFVAAAAVADFTPVTRYSHKIKKKPGNMLLELQRTEDILKHVARHKKKSQKVIGFSVETEKLLENSRKKLLEKNIDMIVANNPREQGAGFATDTNKVTLIYDGGSVDLGLHSKLETAQRIFQKVRQL</sequence>
<dbReference type="InterPro" id="IPR005252">
    <property type="entry name" value="CoaBC"/>
</dbReference>
<comment type="caution">
    <text evidence="2">The sequence shown here is derived from an EMBL/GenBank/DDBJ whole genome shotgun (WGS) entry which is preliminary data.</text>
</comment>
<reference evidence="2" key="1">
    <citation type="journal article" date="2020" name="mSystems">
        <title>Genome- and Community-Level Interaction Insights into Carbon Utilization and Element Cycling Functions of Hydrothermarchaeota in Hydrothermal Sediment.</title>
        <authorList>
            <person name="Zhou Z."/>
            <person name="Liu Y."/>
            <person name="Xu W."/>
            <person name="Pan J."/>
            <person name="Luo Z.H."/>
            <person name="Li M."/>
        </authorList>
    </citation>
    <scope>NUCLEOTIDE SEQUENCE [LARGE SCALE GENOMIC DNA]</scope>
    <source>
        <strain evidence="2">HyVt-456</strain>
    </source>
</reference>
<dbReference type="GO" id="GO:0004633">
    <property type="term" value="F:phosphopantothenoylcysteine decarboxylase activity"/>
    <property type="evidence" value="ECO:0007669"/>
    <property type="project" value="UniProtKB-EC"/>
</dbReference>
<dbReference type="Gene3D" id="3.40.50.10300">
    <property type="entry name" value="CoaB-like"/>
    <property type="match status" value="1"/>
</dbReference>
<dbReference type="GO" id="GO:0015937">
    <property type="term" value="P:coenzyme A biosynthetic process"/>
    <property type="evidence" value="ECO:0007669"/>
    <property type="project" value="InterPro"/>
</dbReference>